<organism evidence="1 2">
    <name type="scientific">Rothia santali</name>
    <dbReference type="NCBI Taxonomy" id="2949643"/>
    <lineage>
        <taxon>Bacteria</taxon>
        <taxon>Bacillati</taxon>
        <taxon>Actinomycetota</taxon>
        <taxon>Actinomycetes</taxon>
        <taxon>Micrococcales</taxon>
        <taxon>Micrococcaceae</taxon>
        <taxon>Rothia</taxon>
    </lineage>
</organism>
<dbReference type="GO" id="GO:0005737">
    <property type="term" value="C:cytoplasm"/>
    <property type="evidence" value="ECO:0007669"/>
    <property type="project" value="TreeGrafter"/>
</dbReference>
<gene>
    <name evidence="1" type="ORF">NBM05_04010</name>
</gene>
<protein>
    <submittedName>
        <fullName evidence="1">Ornithine cyclodeaminase family protein</fullName>
    </submittedName>
</protein>
<dbReference type="InterPro" id="IPR036291">
    <property type="entry name" value="NAD(P)-bd_dom_sf"/>
</dbReference>
<comment type="caution">
    <text evidence="1">The sequence shown here is derived from an EMBL/GenBank/DDBJ whole genome shotgun (WGS) entry which is preliminary data.</text>
</comment>
<dbReference type="PANTHER" id="PTHR13812:SF19">
    <property type="entry name" value="KETIMINE REDUCTASE MU-CRYSTALLIN"/>
    <property type="match status" value="1"/>
</dbReference>
<sequence length="318" mass="34728">MTTMQYLDATRMRQLIGIRGGVDALHRALNDDAVNPENDGPRLFEQAPEGEFLLMPSMATDFCGVKTLTLAPDNPARGKPRVQGVYTLFRNEDLAPVMMMDATELTLVRTPATTMLAAKHLIRAKNMTGKIRTAVIFGTGPQSEKHARGIAELIRPEKIVIVGRRDDAAEQIVRHLRSEGIAVQQGTSLAVAEADLVVTVTASKESIVDDQLVRDDAIVLSVGTHGLEAREVPPALARRADVVVEGRTSAMREGGNIIPARSVQEWQEMDLPNIQDLAKGHFALTAGRPVLFSGVGMAWEDLVIASEIYHRHQSEESE</sequence>
<dbReference type="Gene3D" id="3.40.50.720">
    <property type="entry name" value="NAD(P)-binding Rossmann-like Domain"/>
    <property type="match status" value="1"/>
</dbReference>
<dbReference type="Proteomes" id="UP001139502">
    <property type="component" value="Unassembled WGS sequence"/>
</dbReference>
<name>A0A9X2H9M7_9MICC</name>
<dbReference type="PIRSF" id="PIRSF001439">
    <property type="entry name" value="CryM"/>
    <property type="match status" value="1"/>
</dbReference>
<keyword evidence="2" id="KW-1185">Reference proteome</keyword>
<accession>A0A9X2H9M7</accession>
<evidence type="ECO:0000313" key="1">
    <source>
        <dbReference type="EMBL" id="MCP3425211.1"/>
    </source>
</evidence>
<dbReference type="InterPro" id="IPR023401">
    <property type="entry name" value="ODC_N"/>
</dbReference>
<dbReference type="EMBL" id="JANAFB010000006">
    <property type="protein sequence ID" value="MCP3425211.1"/>
    <property type="molecule type" value="Genomic_DNA"/>
</dbReference>
<proteinExistence type="predicted"/>
<evidence type="ECO:0000313" key="2">
    <source>
        <dbReference type="Proteomes" id="UP001139502"/>
    </source>
</evidence>
<dbReference type="InterPro" id="IPR003462">
    <property type="entry name" value="ODC_Mu_crystall"/>
</dbReference>
<dbReference type="SUPFAM" id="SSF51735">
    <property type="entry name" value="NAD(P)-binding Rossmann-fold domains"/>
    <property type="match status" value="1"/>
</dbReference>
<dbReference type="PANTHER" id="PTHR13812">
    <property type="entry name" value="KETIMINE REDUCTASE MU-CRYSTALLIN"/>
    <property type="match status" value="1"/>
</dbReference>
<reference evidence="1" key="1">
    <citation type="submission" date="2022-06" db="EMBL/GenBank/DDBJ databases">
        <title>Rothia sp. isolated from sandalwood seedling.</title>
        <authorList>
            <person name="Tuikhar N."/>
            <person name="Kirdat K."/>
            <person name="Thorat V."/>
            <person name="Swetha P."/>
            <person name="Padma S."/>
            <person name="Sundararaj R."/>
            <person name="Yadav A."/>
        </authorList>
    </citation>
    <scope>NUCLEOTIDE SEQUENCE</scope>
    <source>
        <strain evidence="1">AR01</strain>
    </source>
</reference>
<dbReference type="RefSeq" id="WP_254165286.1">
    <property type="nucleotide sequence ID" value="NZ_JANAFB010000006.1"/>
</dbReference>
<dbReference type="AlphaFoldDB" id="A0A9X2H9M7"/>
<dbReference type="Gene3D" id="3.30.1780.10">
    <property type="entry name" value="ornithine cyclodeaminase, domain 1"/>
    <property type="match status" value="1"/>
</dbReference>
<dbReference type="Pfam" id="PF02423">
    <property type="entry name" value="OCD_Mu_crystall"/>
    <property type="match status" value="1"/>
</dbReference>